<dbReference type="OrthoDB" id="2650643at2759"/>
<dbReference type="GO" id="GO:0005634">
    <property type="term" value="C:nucleus"/>
    <property type="evidence" value="ECO:0007669"/>
    <property type="project" value="UniProtKB-SubCell"/>
</dbReference>
<keyword evidence="2" id="KW-0539">Nucleus</keyword>
<dbReference type="Proteomes" id="UP000008063">
    <property type="component" value="Unassembled WGS sequence"/>
</dbReference>
<reference evidence="5" key="1">
    <citation type="journal article" date="2011" name="Science">
        <title>The plant cell wall-decomposing machinery underlies the functional diversity of forest fungi.</title>
        <authorList>
            <person name="Eastwood D.C."/>
            <person name="Floudas D."/>
            <person name="Binder M."/>
            <person name="Majcherczyk A."/>
            <person name="Schneider P."/>
            <person name="Aerts A."/>
            <person name="Asiegbu F.O."/>
            <person name="Baker S.E."/>
            <person name="Barry K."/>
            <person name="Bendiksby M."/>
            <person name="Blumentritt M."/>
            <person name="Coutinho P.M."/>
            <person name="Cullen D."/>
            <person name="de Vries R.P."/>
            <person name="Gathman A."/>
            <person name="Goodell B."/>
            <person name="Henrissat B."/>
            <person name="Ihrmark K."/>
            <person name="Kauserud H."/>
            <person name="Kohler A."/>
            <person name="LaButti K."/>
            <person name="Lapidus A."/>
            <person name="Lavin J.L."/>
            <person name="Lee Y.-H."/>
            <person name="Lindquist E."/>
            <person name="Lilly W."/>
            <person name="Lucas S."/>
            <person name="Morin E."/>
            <person name="Murat C."/>
            <person name="Oguiza J.A."/>
            <person name="Park J."/>
            <person name="Pisabarro A.G."/>
            <person name="Riley R."/>
            <person name="Rosling A."/>
            <person name="Salamov A."/>
            <person name="Schmidt O."/>
            <person name="Schmutz J."/>
            <person name="Skrede I."/>
            <person name="Stenlid J."/>
            <person name="Wiebenga A."/>
            <person name="Xie X."/>
            <person name="Kuees U."/>
            <person name="Hibbett D.S."/>
            <person name="Hoffmeister D."/>
            <person name="Hoegberg N."/>
            <person name="Martin F."/>
            <person name="Grigoriev I.V."/>
            <person name="Watkinson S.C."/>
        </authorList>
    </citation>
    <scope>NUCLEOTIDE SEQUENCE [LARGE SCALE GENOMIC DNA]</scope>
    <source>
        <strain evidence="5">strain S7.3</strain>
    </source>
</reference>
<keyword evidence="5" id="KW-1185">Reference proteome</keyword>
<dbReference type="STRING" id="936435.F8PPC1"/>
<dbReference type="Gene3D" id="2.40.50.40">
    <property type="match status" value="1"/>
</dbReference>
<evidence type="ECO:0000313" key="4">
    <source>
        <dbReference type="EMBL" id="EGO01998.1"/>
    </source>
</evidence>
<evidence type="ECO:0000256" key="2">
    <source>
        <dbReference type="ARBA" id="ARBA00023242"/>
    </source>
</evidence>
<dbReference type="CDD" id="cd00024">
    <property type="entry name" value="CD_CSD"/>
    <property type="match status" value="1"/>
</dbReference>
<dbReference type="GO" id="GO:0006338">
    <property type="term" value="P:chromatin remodeling"/>
    <property type="evidence" value="ECO:0007669"/>
    <property type="project" value="UniProtKB-ARBA"/>
</dbReference>
<dbReference type="InterPro" id="IPR016197">
    <property type="entry name" value="Chromo-like_dom_sf"/>
</dbReference>
<gene>
    <name evidence="4" type="ORF">SERLA73DRAFT_42770</name>
</gene>
<sequence>KGSKLDYLIHWHGYPVSERTWEPDTNLTHVADLLAAFHKTNPAAPRIITASLHFRPYENYTATSKPRSDQPLSQYFPFSV</sequence>
<dbReference type="InterPro" id="IPR023780">
    <property type="entry name" value="Chromo_domain"/>
</dbReference>
<dbReference type="HOGENOM" id="CLU_180223_0_0_1"/>
<evidence type="ECO:0000313" key="5">
    <source>
        <dbReference type="Proteomes" id="UP000008063"/>
    </source>
</evidence>
<feature type="non-terminal residue" evidence="4">
    <location>
        <position position="1"/>
    </location>
</feature>
<accession>F8PPC1</accession>
<dbReference type="AlphaFoldDB" id="F8PPC1"/>
<dbReference type="Pfam" id="PF00385">
    <property type="entry name" value="Chromo"/>
    <property type="match status" value="1"/>
</dbReference>
<name>F8PPC1_SERL3</name>
<dbReference type="PANTHER" id="PTHR22812">
    <property type="entry name" value="CHROMOBOX PROTEIN"/>
    <property type="match status" value="1"/>
</dbReference>
<organism evidence="5">
    <name type="scientific">Serpula lacrymans var. lacrymans (strain S7.3)</name>
    <name type="common">Dry rot fungus</name>
    <dbReference type="NCBI Taxonomy" id="936435"/>
    <lineage>
        <taxon>Eukaryota</taxon>
        <taxon>Fungi</taxon>
        <taxon>Dikarya</taxon>
        <taxon>Basidiomycota</taxon>
        <taxon>Agaricomycotina</taxon>
        <taxon>Agaricomycetes</taxon>
        <taxon>Agaricomycetidae</taxon>
        <taxon>Boletales</taxon>
        <taxon>Coniophorineae</taxon>
        <taxon>Serpulaceae</taxon>
        <taxon>Serpula</taxon>
    </lineage>
</organism>
<protein>
    <recommendedName>
        <fullName evidence="3">Chromo domain-containing protein</fullName>
    </recommendedName>
</protein>
<feature type="non-terminal residue" evidence="4">
    <location>
        <position position="80"/>
    </location>
</feature>
<dbReference type="PROSITE" id="PS50013">
    <property type="entry name" value="CHROMO_2"/>
    <property type="match status" value="1"/>
</dbReference>
<dbReference type="InParanoid" id="F8PPC1"/>
<evidence type="ECO:0000259" key="3">
    <source>
        <dbReference type="PROSITE" id="PS50013"/>
    </source>
</evidence>
<dbReference type="InterPro" id="IPR000953">
    <property type="entry name" value="Chromo/chromo_shadow_dom"/>
</dbReference>
<feature type="domain" description="Chromo" evidence="3">
    <location>
        <begin position="1"/>
        <end position="49"/>
    </location>
</feature>
<dbReference type="SUPFAM" id="SSF54160">
    <property type="entry name" value="Chromo domain-like"/>
    <property type="match status" value="1"/>
</dbReference>
<dbReference type="InterPro" id="IPR051219">
    <property type="entry name" value="Heterochromatin_chromo-domain"/>
</dbReference>
<proteinExistence type="predicted"/>
<evidence type="ECO:0000256" key="1">
    <source>
        <dbReference type="ARBA" id="ARBA00004123"/>
    </source>
</evidence>
<dbReference type="EMBL" id="GL945477">
    <property type="protein sequence ID" value="EGO01998.1"/>
    <property type="molecule type" value="Genomic_DNA"/>
</dbReference>
<comment type="subcellular location">
    <subcellularLocation>
        <location evidence="1">Nucleus</location>
    </subcellularLocation>
</comment>